<evidence type="ECO:0000313" key="8">
    <source>
        <dbReference type="Proteomes" id="UP000676336"/>
    </source>
</evidence>
<evidence type="ECO:0000256" key="2">
    <source>
        <dbReference type="ARBA" id="ARBA00022801"/>
    </source>
</evidence>
<evidence type="ECO:0000256" key="3">
    <source>
        <dbReference type="ARBA" id="ARBA00022825"/>
    </source>
</evidence>
<dbReference type="InterPro" id="IPR050127">
    <property type="entry name" value="Serine_Proteases_S1"/>
</dbReference>
<sequence>IDSYVNVACLPGRDPVINDSVMVAGWGTTSFEGSSPDSLHQAGVVIMDLCKQVYFYDDAKQLCAGNHQYTKDSCQGDSGGPLMHEVDGKWILSGVVSFGDECAKLNRPGVYARVSHYLPWIQNAISSLSGK</sequence>
<evidence type="ECO:0000256" key="5">
    <source>
        <dbReference type="ARBA" id="ARBA00024195"/>
    </source>
</evidence>
<accession>A0A8S2W108</accession>
<keyword evidence="4" id="KW-1015">Disulfide bond</keyword>
<keyword evidence="3" id="KW-0720">Serine protease</keyword>
<keyword evidence="2" id="KW-0378">Hydrolase</keyword>
<protein>
    <recommendedName>
        <fullName evidence="6">Peptidase S1 domain-containing protein</fullName>
    </recommendedName>
</protein>
<dbReference type="SMART" id="SM00020">
    <property type="entry name" value="Tryp_SPc"/>
    <property type="match status" value="1"/>
</dbReference>
<organism evidence="7 8">
    <name type="scientific">Rotaria magnacalcarata</name>
    <dbReference type="NCBI Taxonomy" id="392030"/>
    <lineage>
        <taxon>Eukaryota</taxon>
        <taxon>Metazoa</taxon>
        <taxon>Spiralia</taxon>
        <taxon>Gnathifera</taxon>
        <taxon>Rotifera</taxon>
        <taxon>Eurotatoria</taxon>
        <taxon>Bdelloidea</taxon>
        <taxon>Philodinida</taxon>
        <taxon>Philodinidae</taxon>
        <taxon>Rotaria</taxon>
    </lineage>
</organism>
<dbReference type="PROSITE" id="PS00135">
    <property type="entry name" value="TRYPSIN_SER"/>
    <property type="match status" value="1"/>
</dbReference>
<feature type="domain" description="Peptidase S1" evidence="6">
    <location>
        <begin position="1"/>
        <end position="126"/>
    </location>
</feature>
<dbReference type="CDD" id="cd00190">
    <property type="entry name" value="Tryp_SPc"/>
    <property type="match status" value="1"/>
</dbReference>
<dbReference type="InterPro" id="IPR043504">
    <property type="entry name" value="Peptidase_S1_PA_chymotrypsin"/>
</dbReference>
<dbReference type="Gene3D" id="2.40.10.10">
    <property type="entry name" value="Trypsin-like serine proteases"/>
    <property type="match status" value="1"/>
</dbReference>
<dbReference type="GO" id="GO:0004252">
    <property type="term" value="F:serine-type endopeptidase activity"/>
    <property type="evidence" value="ECO:0007669"/>
    <property type="project" value="InterPro"/>
</dbReference>
<evidence type="ECO:0000313" key="7">
    <source>
        <dbReference type="EMBL" id="CAF4426166.1"/>
    </source>
</evidence>
<dbReference type="Proteomes" id="UP000676336">
    <property type="component" value="Unassembled WGS sequence"/>
</dbReference>
<evidence type="ECO:0000256" key="4">
    <source>
        <dbReference type="ARBA" id="ARBA00023157"/>
    </source>
</evidence>
<comment type="caution">
    <text evidence="7">The sequence shown here is derived from an EMBL/GenBank/DDBJ whole genome shotgun (WGS) entry which is preliminary data.</text>
</comment>
<dbReference type="FunFam" id="2.40.10.10:FF:000002">
    <property type="entry name" value="Transmembrane protease serine"/>
    <property type="match status" value="1"/>
</dbReference>
<keyword evidence="1" id="KW-0645">Protease</keyword>
<dbReference type="EMBL" id="CAJOBI010063603">
    <property type="protein sequence ID" value="CAF4426166.1"/>
    <property type="molecule type" value="Genomic_DNA"/>
</dbReference>
<dbReference type="GO" id="GO:0005615">
    <property type="term" value="C:extracellular space"/>
    <property type="evidence" value="ECO:0007669"/>
    <property type="project" value="TreeGrafter"/>
</dbReference>
<evidence type="ECO:0000256" key="1">
    <source>
        <dbReference type="ARBA" id="ARBA00022670"/>
    </source>
</evidence>
<proteinExistence type="inferred from homology"/>
<comment type="similarity">
    <text evidence="5">Belongs to the peptidase S1 family. CLIP subfamily.</text>
</comment>
<dbReference type="AlphaFoldDB" id="A0A8S2W108"/>
<dbReference type="PANTHER" id="PTHR24264">
    <property type="entry name" value="TRYPSIN-RELATED"/>
    <property type="match status" value="1"/>
</dbReference>
<evidence type="ECO:0000259" key="6">
    <source>
        <dbReference type="PROSITE" id="PS50240"/>
    </source>
</evidence>
<reference evidence="7" key="1">
    <citation type="submission" date="2021-02" db="EMBL/GenBank/DDBJ databases">
        <authorList>
            <person name="Nowell W R."/>
        </authorList>
    </citation>
    <scope>NUCLEOTIDE SEQUENCE</scope>
</reference>
<dbReference type="PROSITE" id="PS50240">
    <property type="entry name" value="TRYPSIN_DOM"/>
    <property type="match status" value="1"/>
</dbReference>
<dbReference type="InterPro" id="IPR033116">
    <property type="entry name" value="TRYPSIN_SER"/>
</dbReference>
<dbReference type="GO" id="GO:0006508">
    <property type="term" value="P:proteolysis"/>
    <property type="evidence" value="ECO:0007669"/>
    <property type="project" value="UniProtKB-KW"/>
</dbReference>
<dbReference type="Pfam" id="PF00089">
    <property type="entry name" value="Trypsin"/>
    <property type="match status" value="1"/>
</dbReference>
<dbReference type="PANTHER" id="PTHR24264:SF54">
    <property type="entry name" value="PEPTIDASE S1 DOMAIN-CONTAINING PROTEIN"/>
    <property type="match status" value="1"/>
</dbReference>
<dbReference type="SUPFAM" id="SSF50494">
    <property type="entry name" value="Trypsin-like serine proteases"/>
    <property type="match status" value="1"/>
</dbReference>
<dbReference type="InterPro" id="IPR009003">
    <property type="entry name" value="Peptidase_S1_PA"/>
</dbReference>
<name>A0A8S2W108_9BILA</name>
<gene>
    <name evidence="7" type="ORF">SMN809_LOCUS31592</name>
</gene>
<dbReference type="InterPro" id="IPR001254">
    <property type="entry name" value="Trypsin_dom"/>
</dbReference>
<feature type="non-terminal residue" evidence="7">
    <location>
        <position position="1"/>
    </location>
</feature>